<accession>A0ABT9ZPQ4</accession>
<dbReference type="CDD" id="cd06261">
    <property type="entry name" value="TM_PBP2"/>
    <property type="match status" value="1"/>
</dbReference>
<comment type="caution">
    <text evidence="9">The sequence shown here is derived from an EMBL/GenBank/DDBJ whole genome shotgun (WGS) entry which is preliminary data.</text>
</comment>
<dbReference type="Pfam" id="PF00528">
    <property type="entry name" value="BPD_transp_1"/>
    <property type="match status" value="1"/>
</dbReference>
<evidence type="ECO:0000256" key="2">
    <source>
        <dbReference type="ARBA" id="ARBA00022448"/>
    </source>
</evidence>
<dbReference type="EMBL" id="JAUSUG010000002">
    <property type="protein sequence ID" value="MDQ0253222.1"/>
    <property type="molecule type" value="Genomic_DNA"/>
</dbReference>
<evidence type="ECO:0000313" key="9">
    <source>
        <dbReference type="EMBL" id="MDQ0253222.1"/>
    </source>
</evidence>
<evidence type="ECO:0000256" key="6">
    <source>
        <dbReference type="ARBA" id="ARBA00023136"/>
    </source>
</evidence>
<organism evidence="9 10">
    <name type="scientific">Evansella vedderi</name>
    <dbReference type="NCBI Taxonomy" id="38282"/>
    <lineage>
        <taxon>Bacteria</taxon>
        <taxon>Bacillati</taxon>
        <taxon>Bacillota</taxon>
        <taxon>Bacilli</taxon>
        <taxon>Bacillales</taxon>
        <taxon>Bacillaceae</taxon>
        <taxon>Evansella</taxon>
    </lineage>
</organism>
<dbReference type="InterPro" id="IPR035906">
    <property type="entry name" value="MetI-like_sf"/>
</dbReference>
<dbReference type="PROSITE" id="PS50928">
    <property type="entry name" value="ABC_TM1"/>
    <property type="match status" value="1"/>
</dbReference>
<reference evidence="9 10" key="1">
    <citation type="submission" date="2023-07" db="EMBL/GenBank/DDBJ databases">
        <title>Genomic Encyclopedia of Type Strains, Phase IV (KMG-IV): sequencing the most valuable type-strain genomes for metagenomic binning, comparative biology and taxonomic classification.</title>
        <authorList>
            <person name="Goeker M."/>
        </authorList>
    </citation>
    <scope>NUCLEOTIDE SEQUENCE [LARGE SCALE GENOMIC DNA]</scope>
    <source>
        <strain evidence="9 10">DSM 9768</strain>
    </source>
</reference>
<keyword evidence="5 7" id="KW-1133">Transmembrane helix</keyword>
<gene>
    <name evidence="9" type="ORF">J2S74_000594</name>
</gene>
<dbReference type="InterPro" id="IPR000515">
    <property type="entry name" value="MetI-like"/>
</dbReference>
<dbReference type="RefSeq" id="WP_307321593.1">
    <property type="nucleotide sequence ID" value="NZ_JAUSUG010000002.1"/>
</dbReference>
<evidence type="ECO:0000256" key="1">
    <source>
        <dbReference type="ARBA" id="ARBA00004651"/>
    </source>
</evidence>
<evidence type="ECO:0000256" key="7">
    <source>
        <dbReference type="RuleBase" id="RU363032"/>
    </source>
</evidence>
<keyword evidence="6 7" id="KW-0472">Membrane</keyword>
<feature type="transmembrane region" description="Helical" evidence="7">
    <location>
        <begin position="90"/>
        <end position="108"/>
    </location>
</feature>
<evidence type="ECO:0000256" key="3">
    <source>
        <dbReference type="ARBA" id="ARBA00022475"/>
    </source>
</evidence>
<keyword evidence="2 7" id="KW-0813">Transport</keyword>
<keyword evidence="10" id="KW-1185">Reference proteome</keyword>
<sequence length="304" mass="33980">MKPIANIREKLQSYEGQKAFWGFIFVFPWLIGFIVFFMIPLINSLRYSLSNIEASSEGIQITYIGFTNYVQALTVNTTFNRILVESLIDIIVNVPLIVIFSLFLAVVLNQKFFGRSVSRAIFFLPVILASGVIMNLESSSLVQAVNQQAASSSGAINALSSFELERMMLRAGVHETIVLYLSGAVNRIYDIVSQSGVQILIFLAGIQSISPQLYEASKVEGATGYEAFWKITLPMVSPLILVNVIYTIIDSFSRSPVTDVIMSTGFDTFNFGLSSAMAWLYFLSIMLILMVSTYFISKRVFYQE</sequence>
<name>A0ABT9ZPQ4_9BACI</name>
<dbReference type="SUPFAM" id="SSF161098">
    <property type="entry name" value="MetI-like"/>
    <property type="match status" value="1"/>
</dbReference>
<protein>
    <submittedName>
        <fullName evidence="9">ABC-type sugar transport system permease subunit</fullName>
    </submittedName>
</protein>
<keyword evidence="3" id="KW-1003">Cell membrane</keyword>
<evidence type="ECO:0000313" key="10">
    <source>
        <dbReference type="Proteomes" id="UP001230005"/>
    </source>
</evidence>
<comment type="subcellular location">
    <subcellularLocation>
        <location evidence="1 7">Cell membrane</location>
        <topology evidence="1 7">Multi-pass membrane protein</topology>
    </subcellularLocation>
</comment>
<dbReference type="Proteomes" id="UP001230005">
    <property type="component" value="Unassembled WGS sequence"/>
</dbReference>
<evidence type="ECO:0000259" key="8">
    <source>
        <dbReference type="PROSITE" id="PS50928"/>
    </source>
</evidence>
<keyword evidence="4 7" id="KW-0812">Transmembrane</keyword>
<dbReference type="Gene3D" id="1.10.3720.10">
    <property type="entry name" value="MetI-like"/>
    <property type="match status" value="1"/>
</dbReference>
<dbReference type="InterPro" id="IPR050809">
    <property type="entry name" value="UgpAE/MalFG_permease"/>
</dbReference>
<evidence type="ECO:0000256" key="4">
    <source>
        <dbReference type="ARBA" id="ARBA00022692"/>
    </source>
</evidence>
<feature type="transmembrane region" description="Helical" evidence="7">
    <location>
        <begin position="20"/>
        <end position="42"/>
    </location>
</feature>
<feature type="transmembrane region" description="Helical" evidence="7">
    <location>
        <begin position="227"/>
        <end position="249"/>
    </location>
</feature>
<comment type="similarity">
    <text evidence="7">Belongs to the binding-protein-dependent transport system permease family.</text>
</comment>
<evidence type="ECO:0000256" key="5">
    <source>
        <dbReference type="ARBA" id="ARBA00022989"/>
    </source>
</evidence>
<dbReference type="PANTHER" id="PTHR43227">
    <property type="entry name" value="BLL4140 PROTEIN"/>
    <property type="match status" value="1"/>
</dbReference>
<feature type="domain" description="ABC transmembrane type-1" evidence="8">
    <location>
        <begin position="83"/>
        <end position="300"/>
    </location>
</feature>
<dbReference type="PANTHER" id="PTHR43227:SF3">
    <property type="entry name" value="BINDING-PROTEIN-DEPENDENT TRANSPORT SYSTEMS INNER MEMBRANE COMPONENT"/>
    <property type="match status" value="1"/>
</dbReference>
<feature type="transmembrane region" description="Helical" evidence="7">
    <location>
        <begin position="269"/>
        <end position="296"/>
    </location>
</feature>
<proteinExistence type="inferred from homology"/>
<keyword evidence="9" id="KW-0762">Sugar transport</keyword>